<dbReference type="GO" id="GO:0043130">
    <property type="term" value="F:ubiquitin binding"/>
    <property type="evidence" value="ECO:0007669"/>
    <property type="project" value="InterPro"/>
</dbReference>
<dbReference type="InterPro" id="IPR004152">
    <property type="entry name" value="GAT_dom"/>
</dbReference>
<evidence type="ECO:0000256" key="5">
    <source>
        <dbReference type="ARBA" id="ARBA00023136"/>
    </source>
</evidence>
<dbReference type="SMART" id="SM00288">
    <property type="entry name" value="VHS"/>
    <property type="match status" value="1"/>
</dbReference>
<dbReference type="Proteomes" id="UP001153076">
    <property type="component" value="Unassembled WGS sequence"/>
</dbReference>
<dbReference type="CDD" id="cd14231">
    <property type="entry name" value="GAT_GGA-like_plant"/>
    <property type="match status" value="1"/>
</dbReference>
<dbReference type="AlphaFoldDB" id="A0A9Q1KF80"/>
<dbReference type="Gene3D" id="1.25.40.90">
    <property type="match status" value="1"/>
</dbReference>
<dbReference type="GO" id="GO:0043328">
    <property type="term" value="P:protein transport to vacuole involved in ubiquitin-dependent protein catabolic process via the multivesicular body sorting pathway"/>
    <property type="evidence" value="ECO:0007669"/>
    <property type="project" value="InterPro"/>
</dbReference>
<dbReference type="Pfam" id="PF03127">
    <property type="entry name" value="GAT"/>
    <property type="match status" value="1"/>
</dbReference>
<dbReference type="InterPro" id="IPR044836">
    <property type="entry name" value="TOL_plant"/>
</dbReference>
<comment type="similarity">
    <text evidence="2">Belongs to the TOM1 family.</text>
</comment>
<keyword evidence="3" id="KW-0813">Transport</keyword>
<comment type="subcellular location">
    <subcellularLocation>
        <location evidence="1">Membrane</location>
        <topology evidence="1">Peripheral membrane protein</topology>
    </subcellularLocation>
</comment>
<feature type="compositionally biased region" description="Low complexity" evidence="6">
    <location>
        <begin position="459"/>
        <end position="478"/>
    </location>
</feature>
<accession>A0A9Q1KF80</accession>
<dbReference type="SUPFAM" id="SSF48464">
    <property type="entry name" value="ENTH/VHS domain"/>
    <property type="match status" value="1"/>
</dbReference>
<dbReference type="InterPro" id="IPR008942">
    <property type="entry name" value="ENTH_VHS"/>
</dbReference>
<dbReference type="PANTHER" id="PTHR45898">
    <property type="entry name" value="TOM1-LIKE PROTEIN"/>
    <property type="match status" value="1"/>
</dbReference>
<feature type="compositionally biased region" description="Acidic residues" evidence="6">
    <location>
        <begin position="353"/>
        <end position="362"/>
    </location>
</feature>
<evidence type="ECO:0000256" key="6">
    <source>
        <dbReference type="SAM" id="MobiDB-lite"/>
    </source>
</evidence>
<feature type="compositionally biased region" description="Polar residues" evidence="6">
    <location>
        <begin position="180"/>
        <end position="189"/>
    </location>
</feature>
<evidence type="ECO:0000256" key="1">
    <source>
        <dbReference type="ARBA" id="ARBA00004170"/>
    </source>
</evidence>
<feature type="compositionally biased region" description="Pro residues" evidence="6">
    <location>
        <begin position="410"/>
        <end position="432"/>
    </location>
</feature>
<evidence type="ECO:0000313" key="10">
    <source>
        <dbReference type="Proteomes" id="UP001153076"/>
    </source>
</evidence>
<evidence type="ECO:0000259" key="8">
    <source>
        <dbReference type="PROSITE" id="PS50909"/>
    </source>
</evidence>
<dbReference type="GO" id="GO:0016020">
    <property type="term" value="C:membrane"/>
    <property type="evidence" value="ECO:0007669"/>
    <property type="project" value="UniProtKB-SubCell"/>
</dbReference>
<gene>
    <name evidence="9" type="ORF">Cgig2_005178</name>
</gene>
<feature type="compositionally biased region" description="Basic and acidic residues" evidence="6">
    <location>
        <begin position="433"/>
        <end position="447"/>
    </location>
</feature>
<dbReference type="Pfam" id="PF00790">
    <property type="entry name" value="VHS"/>
    <property type="match status" value="1"/>
</dbReference>
<feature type="domain" description="GAT" evidence="8">
    <location>
        <begin position="210"/>
        <end position="298"/>
    </location>
</feature>
<dbReference type="InterPro" id="IPR002014">
    <property type="entry name" value="VHS_dom"/>
</dbReference>
<keyword evidence="10" id="KW-1185">Reference proteome</keyword>
<evidence type="ECO:0000256" key="4">
    <source>
        <dbReference type="ARBA" id="ARBA00022927"/>
    </source>
</evidence>
<comment type="caution">
    <text evidence="9">The sequence shown here is derived from an EMBL/GenBank/DDBJ whole genome shotgun (WGS) entry which is preliminary data.</text>
</comment>
<dbReference type="GO" id="GO:0005737">
    <property type="term" value="C:cytoplasm"/>
    <property type="evidence" value="ECO:0007669"/>
    <property type="project" value="UniProtKB-ARBA"/>
</dbReference>
<dbReference type="SUPFAM" id="SSF89009">
    <property type="entry name" value="GAT-like domain"/>
    <property type="match status" value="1"/>
</dbReference>
<feature type="domain" description="VHS" evidence="7">
    <location>
        <begin position="10"/>
        <end position="139"/>
    </location>
</feature>
<feature type="region of interest" description="Disordered" evidence="6">
    <location>
        <begin position="299"/>
        <end position="478"/>
    </location>
</feature>
<evidence type="ECO:0000256" key="3">
    <source>
        <dbReference type="ARBA" id="ARBA00022448"/>
    </source>
</evidence>
<dbReference type="InterPro" id="IPR038425">
    <property type="entry name" value="GAT_sf"/>
</dbReference>
<proteinExistence type="inferred from homology"/>
<dbReference type="GO" id="GO:0035091">
    <property type="term" value="F:phosphatidylinositol binding"/>
    <property type="evidence" value="ECO:0007669"/>
    <property type="project" value="InterPro"/>
</dbReference>
<keyword evidence="4" id="KW-0653">Protein transport</keyword>
<dbReference type="OrthoDB" id="2018246at2759"/>
<evidence type="ECO:0008006" key="11">
    <source>
        <dbReference type="Google" id="ProtNLM"/>
    </source>
</evidence>
<dbReference type="PANTHER" id="PTHR45898:SF3">
    <property type="entry name" value="TOM1-LIKE PROTEIN 5"/>
    <property type="match status" value="1"/>
</dbReference>
<dbReference type="EMBL" id="JAKOGI010000144">
    <property type="protein sequence ID" value="KAJ8442238.1"/>
    <property type="molecule type" value="Genomic_DNA"/>
</dbReference>
<evidence type="ECO:0000256" key="2">
    <source>
        <dbReference type="ARBA" id="ARBA00007708"/>
    </source>
</evidence>
<organism evidence="9 10">
    <name type="scientific">Carnegiea gigantea</name>
    <dbReference type="NCBI Taxonomy" id="171969"/>
    <lineage>
        <taxon>Eukaryota</taxon>
        <taxon>Viridiplantae</taxon>
        <taxon>Streptophyta</taxon>
        <taxon>Embryophyta</taxon>
        <taxon>Tracheophyta</taxon>
        <taxon>Spermatophyta</taxon>
        <taxon>Magnoliopsida</taxon>
        <taxon>eudicotyledons</taxon>
        <taxon>Gunneridae</taxon>
        <taxon>Pentapetalae</taxon>
        <taxon>Caryophyllales</taxon>
        <taxon>Cactineae</taxon>
        <taxon>Cactaceae</taxon>
        <taxon>Cactoideae</taxon>
        <taxon>Echinocereeae</taxon>
        <taxon>Carnegiea</taxon>
    </lineage>
</organism>
<evidence type="ECO:0000259" key="7">
    <source>
        <dbReference type="PROSITE" id="PS50179"/>
    </source>
</evidence>
<reference evidence="9" key="1">
    <citation type="submission" date="2022-04" db="EMBL/GenBank/DDBJ databases">
        <title>Carnegiea gigantea Genome sequencing and assembly v2.</title>
        <authorList>
            <person name="Copetti D."/>
            <person name="Sanderson M.J."/>
            <person name="Burquez A."/>
            <person name="Wojciechowski M.F."/>
        </authorList>
    </citation>
    <scope>NUCLEOTIDE SEQUENCE</scope>
    <source>
        <strain evidence="9">SGP5-SGP5p</strain>
        <tissue evidence="9">Aerial part</tissue>
    </source>
</reference>
<feature type="compositionally biased region" description="Polar residues" evidence="6">
    <location>
        <begin position="328"/>
        <end position="347"/>
    </location>
</feature>
<evidence type="ECO:0000313" key="9">
    <source>
        <dbReference type="EMBL" id="KAJ8442238.1"/>
    </source>
</evidence>
<dbReference type="CDD" id="cd03561">
    <property type="entry name" value="VHS"/>
    <property type="match status" value="1"/>
</dbReference>
<dbReference type="PROSITE" id="PS50179">
    <property type="entry name" value="VHS"/>
    <property type="match status" value="1"/>
</dbReference>
<sequence>MMASVLVSAATSDKLTEVDWAKNIEICELVARDQREAKNVIKAIKKRLNSKSPNAQLYAVMLLEMLMNNIGEAVHKQVIEVGLLPLLVKIVKKKSDLPVRERIFLLLDATQTSVGGASGKFPQYYDAYYELVVGANMNPPPSPPACLHILMLFSTQEEKNAAPQSAGVKFPQRSRAVPSDQPSSGAAQNTLTVAQIASANGERAMRQEEPQPPPGSSIIEKASAAMEVLREVLDAVNAQNLEAAKDEFTLDLVEQCSFQKDRVMHLVMSSRDERLVSRAIELNEQLGKVLARHEALLSRRPSSTAIPVENCDDSTPTSNHRNHVGSGTWASNHSNHAAQPTSRSNGISLIDHEETDEEEEAEQLSRRIRKGKAHVKPEDEDSEEDRPFGLSPSSIPSERLNRPLIRPLSLDPPSPEIKAPPPLATSIPPPPAKHVERERFFQEKRGDGAALAGHMRGLSLHSRNASSSSYTGSISSSE</sequence>
<keyword evidence="5" id="KW-0472">Membrane</keyword>
<feature type="region of interest" description="Disordered" evidence="6">
    <location>
        <begin position="162"/>
        <end position="189"/>
    </location>
</feature>
<dbReference type="Gene3D" id="1.20.58.160">
    <property type="match status" value="1"/>
</dbReference>
<name>A0A9Q1KF80_9CARY</name>
<dbReference type="PROSITE" id="PS50909">
    <property type="entry name" value="GAT"/>
    <property type="match status" value="1"/>
</dbReference>
<protein>
    <recommendedName>
        <fullName evidence="11">Target of Myb protein 1</fullName>
    </recommendedName>
</protein>